<evidence type="ECO:0000313" key="1">
    <source>
        <dbReference type="EMBL" id="GJJ07492.1"/>
    </source>
</evidence>
<reference evidence="1" key="1">
    <citation type="submission" date="2021-10" db="EMBL/GenBank/DDBJ databases">
        <title>De novo Genome Assembly of Clathrus columnatus (Basidiomycota, Fungi) Using Illumina and Nanopore Sequence Data.</title>
        <authorList>
            <person name="Ogiso-Tanaka E."/>
            <person name="Itagaki H."/>
            <person name="Hosoya T."/>
            <person name="Hosaka K."/>
        </authorList>
    </citation>
    <scope>NUCLEOTIDE SEQUENCE</scope>
    <source>
        <strain evidence="1">MO-923</strain>
    </source>
</reference>
<keyword evidence="2" id="KW-1185">Reference proteome</keyword>
<comment type="caution">
    <text evidence="1">The sequence shown here is derived from an EMBL/GenBank/DDBJ whole genome shotgun (WGS) entry which is preliminary data.</text>
</comment>
<sequence length="456" mass="52392">MAPSNDKLQWFFGKDSIAQCFIQDIHTARISYEDNNFFWYLGTVPFRVVRFVGIVIGVKTYERRNLFNDGTVKLVDDGTATIQCINSHPVVKPRSIVNKLGPSSDPPASTFVKPLCDVGDTVRIVGRVESWRDTRQINIEHLGMYFFPFTVPSPSSMNTLAEPPKKDTIKTSPTPHVVPASKTVLESIIVPEDEPLKLRHPSRLRSKELSKNVFKIYLKNYMDTISHSSRCSYRRNINFDPLLYRLVKGFRLSHLRRVPELATLGKRVIHFLNTTTTTTTTSNEHVNRLSVEKLFVWAIKELIKEGTLVLHDGNVWETANHQISVWRTSQSDDSRISRDNSIMKNSTNISRYIEEDTEELSNPSSKEESYISLSPEILCPSLLNTMKELTKSKGIHQSEDTNNLSRTGFSVRDIRHHLTQDMRWEYVGDYIIADTLHLLERKSIVQSVNNEWKLKR</sequence>
<evidence type="ECO:0000313" key="2">
    <source>
        <dbReference type="Proteomes" id="UP001050691"/>
    </source>
</evidence>
<organism evidence="1 2">
    <name type="scientific">Clathrus columnatus</name>
    <dbReference type="NCBI Taxonomy" id="1419009"/>
    <lineage>
        <taxon>Eukaryota</taxon>
        <taxon>Fungi</taxon>
        <taxon>Dikarya</taxon>
        <taxon>Basidiomycota</taxon>
        <taxon>Agaricomycotina</taxon>
        <taxon>Agaricomycetes</taxon>
        <taxon>Phallomycetidae</taxon>
        <taxon>Phallales</taxon>
        <taxon>Clathraceae</taxon>
        <taxon>Clathrus</taxon>
    </lineage>
</organism>
<dbReference type="Proteomes" id="UP001050691">
    <property type="component" value="Unassembled WGS sequence"/>
</dbReference>
<evidence type="ECO:0008006" key="3">
    <source>
        <dbReference type="Google" id="ProtNLM"/>
    </source>
</evidence>
<dbReference type="AlphaFoldDB" id="A0AAV5A1L6"/>
<name>A0AAV5A1L6_9AGAM</name>
<proteinExistence type="predicted"/>
<dbReference type="EMBL" id="BPWL01000002">
    <property type="protein sequence ID" value="GJJ07492.1"/>
    <property type="molecule type" value="Genomic_DNA"/>
</dbReference>
<dbReference type="InterPro" id="IPR012340">
    <property type="entry name" value="NA-bd_OB-fold"/>
</dbReference>
<accession>A0AAV5A1L6</accession>
<dbReference type="SUPFAM" id="SSF50249">
    <property type="entry name" value="Nucleic acid-binding proteins"/>
    <property type="match status" value="1"/>
</dbReference>
<protein>
    <recommendedName>
        <fullName evidence="3">CST complex subunit Stn1 N-terminal domain-containing protein</fullName>
    </recommendedName>
</protein>
<gene>
    <name evidence="1" type="ORF">Clacol_001694</name>
</gene>
<dbReference type="Gene3D" id="2.40.50.140">
    <property type="entry name" value="Nucleic acid-binding proteins"/>
    <property type="match status" value="1"/>
</dbReference>